<dbReference type="SUPFAM" id="SSF56436">
    <property type="entry name" value="C-type lectin-like"/>
    <property type="match status" value="1"/>
</dbReference>
<feature type="domain" description="C-type lectin" evidence="4">
    <location>
        <begin position="93"/>
        <end position="130"/>
    </location>
</feature>
<dbReference type="Pfam" id="PF00059">
    <property type="entry name" value="Lectin_C"/>
    <property type="match status" value="1"/>
</dbReference>
<name>A0ABQ7SEF3_PHRPL</name>
<feature type="non-terminal residue" evidence="5">
    <location>
        <position position="1"/>
    </location>
</feature>
<feature type="compositionally biased region" description="Basic and acidic residues" evidence="3">
    <location>
        <begin position="184"/>
        <end position="193"/>
    </location>
</feature>
<evidence type="ECO:0000256" key="3">
    <source>
        <dbReference type="SAM" id="MobiDB-lite"/>
    </source>
</evidence>
<comment type="caution">
    <text evidence="5">The sequence shown here is derived from an EMBL/GenBank/DDBJ whole genome shotgun (WGS) entry which is preliminary data.</text>
</comment>
<dbReference type="InterPro" id="IPR016186">
    <property type="entry name" value="C-type_lectin-like/link_sf"/>
</dbReference>
<gene>
    <name evidence="5" type="ORF">JD844_026052</name>
</gene>
<dbReference type="InterPro" id="IPR016187">
    <property type="entry name" value="CTDL_fold"/>
</dbReference>
<evidence type="ECO:0000256" key="1">
    <source>
        <dbReference type="ARBA" id="ARBA00004613"/>
    </source>
</evidence>
<evidence type="ECO:0000313" key="5">
    <source>
        <dbReference type="EMBL" id="KAH0615709.1"/>
    </source>
</evidence>
<evidence type="ECO:0000259" key="4">
    <source>
        <dbReference type="Pfam" id="PF00059"/>
    </source>
</evidence>
<reference evidence="5 6" key="1">
    <citation type="journal article" date="2022" name="Gigascience">
        <title>A chromosome-level genome assembly and annotation of the desert horned lizard, Phrynosoma platyrhinos, provides insight into chromosomal rearrangements among reptiles.</title>
        <authorList>
            <person name="Koochekian N."/>
            <person name="Ascanio A."/>
            <person name="Farleigh K."/>
            <person name="Card D.C."/>
            <person name="Schield D.R."/>
            <person name="Castoe T.A."/>
            <person name="Jezkova T."/>
        </authorList>
    </citation>
    <scope>NUCLEOTIDE SEQUENCE [LARGE SCALE GENOMIC DNA]</scope>
    <source>
        <strain evidence="5">NK-2021</strain>
    </source>
</reference>
<comment type="subcellular location">
    <subcellularLocation>
        <location evidence="1">Secreted</location>
    </subcellularLocation>
</comment>
<feature type="compositionally biased region" description="Basic and acidic residues" evidence="3">
    <location>
        <begin position="129"/>
        <end position="160"/>
    </location>
</feature>
<keyword evidence="6" id="KW-1185">Reference proteome</keyword>
<proteinExistence type="predicted"/>
<evidence type="ECO:0000256" key="2">
    <source>
        <dbReference type="ARBA" id="ARBA00022525"/>
    </source>
</evidence>
<feature type="region of interest" description="Disordered" evidence="3">
    <location>
        <begin position="129"/>
        <end position="193"/>
    </location>
</feature>
<dbReference type="Gene3D" id="3.10.100.10">
    <property type="entry name" value="Mannose-Binding Protein A, subunit A"/>
    <property type="match status" value="1"/>
</dbReference>
<dbReference type="EMBL" id="JAIPUX010005290">
    <property type="protein sequence ID" value="KAH0615709.1"/>
    <property type="molecule type" value="Genomic_DNA"/>
</dbReference>
<organism evidence="5 6">
    <name type="scientific">Phrynosoma platyrhinos</name>
    <name type="common">Desert horned lizard</name>
    <dbReference type="NCBI Taxonomy" id="52577"/>
    <lineage>
        <taxon>Eukaryota</taxon>
        <taxon>Metazoa</taxon>
        <taxon>Chordata</taxon>
        <taxon>Craniata</taxon>
        <taxon>Vertebrata</taxon>
        <taxon>Euteleostomi</taxon>
        <taxon>Lepidosauria</taxon>
        <taxon>Squamata</taxon>
        <taxon>Bifurcata</taxon>
        <taxon>Unidentata</taxon>
        <taxon>Episquamata</taxon>
        <taxon>Toxicofera</taxon>
        <taxon>Iguania</taxon>
        <taxon>Phrynosomatidae</taxon>
        <taxon>Phrynosomatinae</taxon>
        <taxon>Phrynosoma</taxon>
    </lineage>
</organism>
<dbReference type="InterPro" id="IPR001304">
    <property type="entry name" value="C-type_lectin-like"/>
</dbReference>
<protein>
    <recommendedName>
        <fullName evidence="4">C-type lectin domain-containing protein</fullName>
    </recommendedName>
</protein>
<evidence type="ECO:0000313" key="6">
    <source>
        <dbReference type="Proteomes" id="UP000826234"/>
    </source>
</evidence>
<dbReference type="Proteomes" id="UP000826234">
    <property type="component" value="Unassembled WGS sequence"/>
</dbReference>
<accession>A0ABQ7SEF3</accession>
<sequence length="193" mass="22140">IQLRLAKSNPYIPALNKLRETTSEGLRNPTIRYYHYVGISEEVLLLPNYLAESNKALRNRKAKYHDKEDLSGPAYSLPRPLPEASGMPPIELNHSTWIGLTDENVEGDWEWTDGSSVIIQYKGAKKEDKKTNREEMEVEENGKEEPLIKELEEKGSKSEVEEISEEEDGKEVQNKQELNDLEEKEDKAIQDVN</sequence>
<keyword evidence="2" id="KW-0964">Secreted</keyword>